<name>A0A7S7A9U4_LEUME</name>
<dbReference type="AlphaFoldDB" id="A0A7S7A9U4"/>
<dbReference type="CDD" id="cd03801">
    <property type="entry name" value="GT4_PimA-like"/>
    <property type="match status" value="1"/>
</dbReference>
<evidence type="ECO:0000259" key="1">
    <source>
        <dbReference type="Pfam" id="PF00534"/>
    </source>
</evidence>
<dbReference type="Gene3D" id="3.40.50.11090">
    <property type="match status" value="1"/>
</dbReference>
<dbReference type="InterPro" id="IPR001296">
    <property type="entry name" value="Glyco_trans_1"/>
</dbReference>
<dbReference type="Pfam" id="PF00534">
    <property type="entry name" value="Glycos_transf_1"/>
    <property type="match status" value="1"/>
</dbReference>
<dbReference type="SUPFAM" id="SSF53756">
    <property type="entry name" value="UDP-Glycosyltransferase/glycogen phosphorylase"/>
    <property type="match status" value="1"/>
</dbReference>
<sequence>MNISIIMRFHDDTPSGGRKIIYDYANYLISKGHNVEIVFLADVPYKLRKHNIIKKLVHYIDFFRRFKNQQRVSWFGLHRNVVLKAKYNFNKSRFQNSDVVIALDYGIALHIAESNYNLNKVVYMIQHDEKVYNVEKIVRAAWSLPVQKIVVASWLYNLVTEYDTNVSLVTNYVRTEDFYVSNPISNRKHVVSLINHPNKYKDTKTGLKALDLVHNVFPDLQVLMFGNFQEPSNLPSYVKYISRANQDTLREKVYNQSSVFLFTSILEGWGLVATEAMACGAALVSTKNGGVNDFGIENETALLNNVGDYKELANSIIYMFQNNKERIMLAENGKNLVEKLTFDSSASTFESVLQKVAKKER</sequence>
<protein>
    <submittedName>
        <fullName evidence="2">GT</fullName>
    </submittedName>
</protein>
<dbReference type="PANTHER" id="PTHR12526">
    <property type="entry name" value="GLYCOSYLTRANSFERASE"/>
    <property type="match status" value="1"/>
</dbReference>
<dbReference type="Gene3D" id="3.40.50.2000">
    <property type="entry name" value="Glycogen Phosphorylase B"/>
    <property type="match status" value="1"/>
</dbReference>
<proteinExistence type="predicted"/>
<dbReference type="GO" id="GO:0016757">
    <property type="term" value="F:glycosyltransferase activity"/>
    <property type="evidence" value="ECO:0007669"/>
    <property type="project" value="InterPro"/>
</dbReference>
<reference evidence="2" key="1">
    <citation type="journal article" date="2020" name="FEMS Microbiol. Lett.">
        <title>Screening for texturing Leuconostoc and genomics behind polysaccharide production.</title>
        <authorList>
            <person name="Poulsen V.K."/>
            <person name="Koza A."/>
            <person name="Al-Nakeeb K."/>
            <person name="Oeregaard G."/>
        </authorList>
    </citation>
    <scope>NUCLEOTIDE SEQUENCE</scope>
    <source>
        <strain evidence="2">Ln7</strain>
    </source>
</reference>
<feature type="domain" description="Glycosyl transferase family 1" evidence="1">
    <location>
        <begin position="183"/>
        <end position="335"/>
    </location>
</feature>
<dbReference type="EMBL" id="MT799693">
    <property type="protein sequence ID" value="QOW38000.1"/>
    <property type="molecule type" value="Genomic_DNA"/>
</dbReference>
<accession>A0A7S7A9U4</accession>
<organism evidence="2">
    <name type="scientific">Leuconostoc mesenteroides</name>
    <dbReference type="NCBI Taxonomy" id="1245"/>
    <lineage>
        <taxon>Bacteria</taxon>
        <taxon>Bacillati</taxon>
        <taxon>Bacillota</taxon>
        <taxon>Bacilli</taxon>
        <taxon>Lactobacillales</taxon>
        <taxon>Lactobacillaceae</taxon>
        <taxon>Leuconostoc</taxon>
    </lineage>
</organism>
<evidence type="ECO:0000313" key="2">
    <source>
        <dbReference type="EMBL" id="QOW38000.1"/>
    </source>
</evidence>